<reference evidence="1" key="1">
    <citation type="journal article" date="2015" name="Nature">
        <title>Complex archaea that bridge the gap between prokaryotes and eukaryotes.</title>
        <authorList>
            <person name="Spang A."/>
            <person name="Saw J.H."/>
            <person name="Jorgensen S.L."/>
            <person name="Zaremba-Niedzwiedzka K."/>
            <person name="Martijn J."/>
            <person name="Lind A.E."/>
            <person name="van Eijk R."/>
            <person name="Schleper C."/>
            <person name="Guy L."/>
            <person name="Ettema T.J."/>
        </authorList>
    </citation>
    <scope>NUCLEOTIDE SEQUENCE</scope>
</reference>
<evidence type="ECO:0000313" key="1">
    <source>
        <dbReference type="EMBL" id="KKL07210.1"/>
    </source>
</evidence>
<feature type="non-terminal residue" evidence="1">
    <location>
        <position position="1"/>
    </location>
</feature>
<name>A0A0F9ACU8_9ZZZZ</name>
<accession>A0A0F9ACU8</accession>
<proteinExistence type="predicted"/>
<dbReference type="EMBL" id="LAZR01043382">
    <property type="protein sequence ID" value="KKL07210.1"/>
    <property type="molecule type" value="Genomic_DNA"/>
</dbReference>
<sequence length="26" mass="3059">ANMIQATDMSELDENDALNEWLDKYE</sequence>
<comment type="caution">
    <text evidence="1">The sequence shown here is derived from an EMBL/GenBank/DDBJ whole genome shotgun (WGS) entry which is preliminary data.</text>
</comment>
<protein>
    <submittedName>
        <fullName evidence="1">Uncharacterized protein</fullName>
    </submittedName>
</protein>
<dbReference type="AlphaFoldDB" id="A0A0F9ACU8"/>
<organism evidence="1">
    <name type="scientific">marine sediment metagenome</name>
    <dbReference type="NCBI Taxonomy" id="412755"/>
    <lineage>
        <taxon>unclassified sequences</taxon>
        <taxon>metagenomes</taxon>
        <taxon>ecological metagenomes</taxon>
    </lineage>
</organism>
<gene>
    <name evidence="1" type="ORF">LCGC14_2588320</name>
</gene>